<dbReference type="Pfam" id="PF03160">
    <property type="entry name" value="Calx-beta"/>
    <property type="match status" value="1"/>
</dbReference>
<dbReference type="InterPro" id="IPR013517">
    <property type="entry name" value="FG-GAP"/>
</dbReference>
<dbReference type="Proteomes" id="UP000658720">
    <property type="component" value="Unassembled WGS sequence"/>
</dbReference>
<feature type="domain" description="Calx-beta" evidence="7">
    <location>
        <begin position="3161"/>
        <end position="3258"/>
    </location>
</feature>
<dbReference type="InterPro" id="IPR028059">
    <property type="entry name" value="SWM_rpt"/>
</dbReference>
<dbReference type="InterPro" id="IPR011801">
    <property type="entry name" value="Swm_rep_I_cyn"/>
</dbReference>
<dbReference type="InterPro" id="IPR006558">
    <property type="entry name" value="LamG-like"/>
</dbReference>
<keyword evidence="10" id="KW-1185">Reference proteome</keyword>
<dbReference type="Pfam" id="PF13517">
    <property type="entry name" value="FG-GAP_3"/>
    <property type="match status" value="1"/>
</dbReference>
<dbReference type="EMBL" id="JADEVV010000004">
    <property type="protein sequence ID" value="MBE9252692.1"/>
    <property type="molecule type" value="Genomic_DNA"/>
</dbReference>
<dbReference type="InterPro" id="IPR003644">
    <property type="entry name" value="Calx_beta"/>
</dbReference>
<reference evidence="9 10" key="1">
    <citation type="submission" date="2020-10" db="EMBL/GenBank/DDBJ databases">
        <authorList>
            <person name="Castelo-Branco R."/>
            <person name="Eusebio N."/>
            <person name="Adriana R."/>
            <person name="Vieira A."/>
            <person name="Brugerolle De Fraissinette N."/>
            <person name="Rezende De Castro R."/>
            <person name="Schneider M.P."/>
            <person name="Vasconcelos V."/>
            <person name="Leao P.N."/>
        </authorList>
    </citation>
    <scope>NUCLEOTIDE SEQUENCE [LARGE SCALE GENOMIC DNA]</scope>
    <source>
        <strain evidence="9 10">LEGE 00031</strain>
    </source>
</reference>
<dbReference type="SUPFAM" id="SSF49899">
    <property type="entry name" value="Concanavalin A-like lectins/glucanases"/>
    <property type="match status" value="1"/>
</dbReference>
<evidence type="ECO:0000259" key="8">
    <source>
        <dbReference type="SMART" id="SM00560"/>
    </source>
</evidence>
<keyword evidence="1" id="KW-0732">Signal</keyword>
<organism evidence="9 10">
    <name type="scientific">Synechocystis salina LEGE 00031</name>
    <dbReference type="NCBI Taxonomy" id="1828736"/>
    <lineage>
        <taxon>Bacteria</taxon>
        <taxon>Bacillati</taxon>
        <taxon>Cyanobacteriota</taxon>
        <taxon>Cyanophyceae</taxon>
        <taxon>Synechococcales</taxon>
        <taxon>Merismopediaceae</taxon>
        <taxon>Synechocystis</taxon>
    </lineage>
</organism>
<evidence type="ECO:0000313" key="9">
    <source>
        <dbReference type="EMBL" id="MBE9252692.1"/>
    </source>
</evidence>
<proteinExistence type="predicted"/>
<dbReference type="InterPro" id="IPR011049">
    <property type="entry name" value="Serralysin-like_metalloprot_C"/>
</dbReference>
<dbReference type="Gene3D" id="2.60.40.2030">
    <property type="match status" value="1"/>
</dbReference>
<accession>A0ABR9VMW3</accession>
<evidence type="ECO:0000259" key="7">
    <source>
        <dbReference type="SMART" id="SM00237"/>
    </source>
</evidence>
<keyword evidence="3" id="KW-0378">Hydrolase</keyword>
<name>A0ABR9VMW3_9SYNC</name>
<dbReference type="InterPro" id="IPR038081">
    <property type="entry name" value="CalX-like_sf"/>
</dbReference>
<keyword evidence="5" id="KW-1015">Disulfide bond</keyword>
<dbReference type="Pfam" id="PF13385">
    <property type="entry name" value="Laminin_G_3"/>
    <property type="match status" value="1"/>
</dbReference>
<dbReference type="Gene3D" id="2.120.10.10">
    <property type="match status" value="2"/>
</dbReference>
<gene>
    <name evidence="9" type="ORF">IQ217_02250</name>
</gene>
<evidence type="ECO:0000313" key="10">
    <source>
        <dbReference type="Proteomes" id="UP000658720"/>
    </source>
</evidence>
<dbReference type="SMART" id="SM00191">
    <property type="entry name" value="Int_alpha"/>
    <property type="match status" value="9"/>
</dbReference>
<evidence type="ECO:0000256" key="5">
    <source>
        <dbReference type="ARBA" id="ARBA00023157"/>
    </source>
</evidence>
<dbReference type="Gene3D" id="2.60.120.200">
    <property type="match status" value="1"/>
</dbReference>
<dbReference type="InterPro" id="IPR025193">
    <property type="entry name" value="DUF4114"/>
</dbReference>
<dbReference type="NCBIfam" id="TIGR02059">
    <property type="entry name" value="swm_rep_I"/>
    <property type="match status" value="3"/>
</dbReference>
<dbReference type="InterPro" id="IPR028994">
    <property type="entry name" value="Integrin_alpha_N"/>
</dbReference>
<keyword evidence="4" id="KW-0106">Calcium</keyword>
<dbReference type="SMART" id="SM00560">
    <property type="entry name" value="LamGL"/>
    <property type="match status" value="1"/>
</dbReference>
<dbReference type="SMART" id="SM00237">
    <property type="entry name" value="Calx_beta"/>
    <property type="match status" value="1"/>
</dbReference>
<evidence type="ECO:0000256" key="6">
    <source>
        <dbReference type="ARBA" id="ARBA00023180"/>
    </source>
</evidence>
<protein>
    <submittedName>
        <fullName evidence="9">FG-GAP repeat protein</fullName>
    </submittedName>
</protein>
<evidence type="ECO:0000256" key="4">
    <source>
        <dbReference type="ARBA" id="ARBA00022837"/>
    </source>
</evidence>
<evidence type="ECO:0000256" key="2">
    <source>
        <dbReference type="ARBA" id="ARBA00022737"/>
    </source>
</evidence>
<dbReference type="InterPro" id="IPR013320">
    <property type="entry name" value="ConA-like_dom_sf"/>
</dbReference>
<keyword evidence="2" id="KW-0677">Repeat</keyword>
<dbReference type="RefSeq" id="WP_194018757.1">
    <property type="nucleotide sequence ID" value="NZ_JADEVV010000004.1"/>
</dbReference>
<dbReference type="PANTHER" id="PTHR23221">
    <property type="entry name" value="GLYCOSYLPHOSPHATIDYLINOSITOL PHOSPHOLIPASE D"/>
    <property type="match status" value="1"/>
</dbReference>
<evidence type="ECO:0000256" key="1">
    <source>
        <dbReference type="ARBA" id="ARBA00022729"/>
    </source>
</evidence>
<dbReference type="InterPro" id="IPR013519">
    <property type="entry name" value="Int_alpha_beta-p"/>
</dbReference>
<dbReference type="PANTHER" id="PTHR23221:SF7">
    <property type="entry name" value="PHOSPHATIDYLINOSITOL-GLYCAN-SPECIFIC PHOSPHOLIPASE D"/>
    <property type="match status" value="1"/>
</dbReference>
<dbReference type="Gene3D" id="2.130.10.130">
    <property type="entry name" value="Integrin alpha, N-terminal"/>
    <property type="match status" value="5"/>
</dbReference>
<dbReference type="SUPFAM" id="SSF141072">
    <property type="entry name" value="CalX-like"/>
    <property type="match status" value="1"/>
</dbReference>
<dbReference type="SUPFAM" id="SSF69318">
    <property type="entry name" value="Integrin alpha N-terminal domain"/>
    <property type="match status" value="2"/>
</dbReference>
<dbReference type="Pfam" id="PF13448">
    <property type="entry name" value="DUF4114"/>
    <property type="match status" value="1"/>
</dbReference>
<feature type="domain" description="LamG-like jellyroll fold" evidence="8">
    <location>
        <begin position="1340"/>
        <end position="1462"/>
    </location>
</feature>
<dbReference type="Pfam" id="PF01839">
    <property type="entry name" value="FG-GAP"/>
    <property type="match status" value="5"/>
</dbReference>
<dbReference type="SUPFAM" id="SSF50939">
    <property type="entry name" value="Sialidases"/>
    <property type="match status" value="1"/>
</dbReference>
<dbReference type="CDD" id="cd15482">
    <property type="entry name" value="Sialidase_non-viral"/>
    <property type="match status" value="1"/>
</dbReference>
<dbReference type="SUPFAM" id="SSF51120">
    <property type="entry name" value="beta-Roll"/>
    <property type="match status" value="1"/>
</dbReference>
<dbReference type="Pfam" id="PF13753">
    <property type="entry name" value="SWM_repeat"/>
    <property type="match status" value="2"/>
</dbReference>
<dbReference type="InterPro" id="IPR036278">
    <property type="entry name" value="Sialidase_sf"/>
</dbReference>
<comment type="caution">
    <text evidence="9">The sequence shown here is derived from an EMBL/GenBank/DDBJ whole genome shotgun (WGS) entry which is preliminary data.</text>
</comment>
<sequence>MAINFSNRLSAITTDSAGVTHIVWVEDATLFHATYNDNSATWINETAIANVGSQKIVSLNLIANDKLIDDSGTGLPGLAVVYQQGSENESNIFYTAAQYNASGKTQWLDKPQALTADQVGDLEPRAIAKDDGTVFVVGQKVDTENAQNQGIREDTDLYYQSFRVNSSQFTTTPSSPSSSVNKTLSGISSSYSGQNSAVAASYSVLSDSEAEFLAKKAFNGQGLNWNASSGFSDSLLKFIIAKSENAKVKKAVENGFGGVSVNIALQGSSGDNPTWSLFGGGVSTDGKLLLNAVAAVSFAKATEKKTPFQKKKTTEAQTNEFDFSIVLSSLYSFGNTQASSGQYPLELETGSFALSFGFTFPIVGANFGENKTNLFNLNAFIDAGIALQWQLKPKDSDTYRNILFPFIDSNSSEKGLLIADSFGTAIPVFSQVVALEAILSNLISAFESIDDNGPLSLESLLIGIPIEGGVELIVDIPFIFKLTGSVGIFLDGTFLVKGSSDFPKDTFTLGLPYSLEVQALGLLNAKIAGIPTWTWPESSSQILTANSSLTPSTSETEPSVQGSLLTIPFATPLSPNLSLNPEDFTVQVTNANKSVSTVPVFDVIVQENAVILRLESAIPYATLNDQPLTDNITVSYSGNQLNDFTKSTVINNSAQTLVYTYDPTSGNGNNYTNTNQQITIAFNTPLNTDIVPDASQFIVKDSDGSTINLIAPNQNGQQPVYVNQNSVVLTLTQTIPQGENYTVQYTPTEGGSNNLESASNQDIASFIVSNSSPSTTAGNVNNTFISTENINQVLSKIDNDFTQDSSPALSLTSEGDILLSWSSDAPNLLPISALAQGSNIYLTFGENLANNQGNYLNPEADQFVVIIDGITQSLNQNELPNVEGNTLVLTLAQPISGNATTVSVSYNLVASDGSNSSNLVYIDPTGTTFWLEKFTDLSVDLINDASAPTVLDLDINGDIYNGYGSNQTIVIAFDQELSFTSENDQLPSNDFNVLVNGKAVGVVQAIINETSVVLTLDNSLQIGQGNLVSVAYTSDPDNPLKGVNNQVVASFSTSNILTTPTNSGTVIKTAFSPFGDSGISEITTIPGTSGLNFDVASTLYTYTDPTTNQTNQINVLAWVQVDNDDLTIQQIPGQNYSSEQAEKINAAISQSDIYYSILGPDNQWSLAQPIAAVQTGQDQKVTLGAGPNGELLAAWLNTQQQSNGNTSTTIYWSSFNGTTWTTPQTLLSEISPDAFTELNISTIDGQPAIFWTESQPASYSNLVVEQDPIVYLRLGELSGTTAINEGQSGPSFNGNYSGNFTLNQIGALEDTTNNSGDPNPAVLFNGGGVTLDAAIPVSIQGFSVEFWFKLPSINAIPNLVSMADVFLFTVNDTQLKFSLDNTGNSTIATTPPLNTDTWYYVVGTYDGSQDILSLYLNGELVGSLDNVSFSNLPQSGTLAVVGQEGSVYVDEVAFYNSVLSYVPSSTGLTASNVTDFTGNQFLDGALGTNEIGDRFNAQYVDPVPAGPEAYYSVWNPTTNSWQLSGQIEPIPTIVPTILSDANFPIWDIVAATESPKGKEIFPNGKADSIFQINLTGEQGREITGIAVTVPGTNLLWGVGQNGDGNAIGGFQVGVILGETVPNNGQLTFADGTILLNSLDPALLGLNHRVMGETETLSLFIDETGNTFSATPTVTVYFKDVSSVTPQVTSIANQGGKVPAKGVNDLGTEVLGIATVTEANDASLANIDSGFVINTNNAAIAVELASGFKADGSLAYVAVGNRGYTDSAGNPVSGGTIQILLAGGSVLSGTESNPLTTTDLSGNPGGVLITGIADGGVVNGGVSMSLATGDINGDGIDDLVIGDANANGGDGVIYVIYGSYLTSNPGSIIDVGSLTSAMGYVINPAISSAQAGFSVVMGNFDGDSSHTRNDIAFGAPGVGNGGAVYIAYNGSTSFTEVYQGTSLNQVGERAGFSLGASHYSPGNPTTFTGSSTSDDLFIGAPAYQVEVNNQWKGKGGLPSGSQSLYPDSAQIAVGAVHVFSTSSQGLTPWGTYTGPDIPAPNGVATNYLAGAAIASGDFTDLDGDGQQDLVISATGINANAGAVYVIQGHQPSSSSTSPQALSTVSNLIINGSLANGQAGTVVTVPGDLNGDGYQDFLITAPQASNGTGQSYLLFGPLDLSQVGTIFDLGATSQDKTFLLNGSLPYQLAGTAATGLGNITGKTGSNGKVDSLLLTAPNAQQAYAVYGQSYLEDDGSIKLANVSSDNGFVIDGNSFSTFKVANPEIFDQTTSVMPSLVSYQGKLYMAYKGDGSGQDIYITISSDGGKTWSNAIVAIKNATNFSPSLAVYNDVLYLAYTGLDPQLNILYSTNEGQSWSSQSVIGQTSSNAPTLVTYQDKLLALFISNDPSSRILYIYSDNPQFSNSWSGLFEVTYDNGSAPQTSPNAVSATVLNETLYLAYQTGTKGSPGNGIDITSTTGTDLNNLSWSLASVPGVNTSQTPGLTTDGTTIYLTSTQSRVDEDQLIYLSTSTNGTVWTTSKISGTSNYAPSPVIVNNQLYLVNSTAGNGYQVLETSLPPFSISNNGSIVRMLGDINGDGFADVYSGGDNAGVIIFGDSTKDLLTAASGNDALTINIQSADIQDVVDIGDYNGDGLSDFGIIDSNNNFYLLLGNIDFGNQKQITLVADANSSLQLAGISNAFAIADYNNDGYSDMLFSASDGKNLISLGNQLGKLTNFDSTNLPPTAIASATGIDIIDINGDGDRELAVNIPSNSFSLYSSSGLSPISVALPTVGGLLRDPNASDLQDIGDVNGDGIDDFGYILTAFVENNKSKLNFVAIYYGSLSGLNSNSQPDILLSTIDINTDTSLPAQLTSFAPAGDVNGDGFDDLWIGVPGTNQQQGTGYVVFGAALSANNGKFLTLKDLTPEQGFSVTGLPNSLAGVSLGGGGDVNGDGFDDLIIGAPGNNDNLSFVLFGSDFNQTVNQTGTIGDDVMLGTPTGESFVAGQGDDQIYTNGGLDVVYAGPGDDFVSVADTYFRRLDGGTGLDVLELQGYNGQNWDITTLAPGVRLKNFEVISILDYGANTLTLNALTVTNLSSNNTVVVLMDSVDSLVLSSDFSAAGTTYQYGDKYYQYTSDLSAATVLVNQAKAPTYTAVSTNIPAPILPTSNTEINNGLLSDLTINSQNKVPVSNPNAPTKLLVSNPKISEAIGEVDFVIERTGDLDKYVLVSYLSQDGDGKAGNRYLPVAGQLIFNPGETSKTVTVQIPNDGIYTGDRQFGLLVSLLDEGLRLGNWGQEFALAADGNGSQIRRWNYLAGELENSLMGGIVNFSTTTNGGQTQADVTVGGIGEFNDFFNYNPLTRSYESLMSNNVTGAKFSYLDGESSPHGVKLELLDGDRGDADGVSNGLVETKGYLGRTIPGLITNNNRVFWAPTNADGQVQLRLISSSDQNYELGWIVVDDQNGTINGLQPNDPGYETAALARKQIIFQDQDSSSNNSLTRTLAQESFTNPIELAKTEEQFFGSLENSNLEANRYYMLYSQQGGKTTFSINTSPTVETDSRGYHQLSFDGITAEISSKTLVVPGILNQTVAVEASISRAGAYDNAIALYQVDSLTGGLDINGDRQIDLKPGEIGYLQAALNRAQNPLTGVSLTAPDSFFGTTKQTINLLGNNMYGMVIIPNATIAEVLNQNPGNDPNLGPVALFSFNEANPGGISQMSRLGSNLFGFEDIVGGGDQDYNDVILQFSFPTSNTVN</sequence>
<keyword evidence="6" id="KW-0325">Glycoprotein</keyword>
<dbReference type="PROSITE" id="PS51470">
    <property type="entry name" value="FG_GAP"/>
    <property type="match status" value="4"/>
</dbReference>
<evidence type="ECO:0000256" key="3">
    <source>
        <dbReference type="ARBA" id="ARBA00022801"/>
    </source>
</evidence>